<feature type="transmembrane region" description="Helical" evidence="5">
    <location>
        <begin position="396"/>
        <end position="414"/>
    </location>
</feature>
<dbReference type="GO" id="GO:0016020">
    <property type="term" value="C:membrane"/>
    <property type="evidence" value="ECO:0007669"/>
    <property type="project" value="UniProtKB-SubCell"/>
</dbReference>
<feature type="transmembrane region" description="Helical" evidence="5">
    <location>
        <begin position="228"/>
        <end position="247"/>
    </location>
</feature>
<feature type="transmembrane region" description="Helical" evidence="5">
    <location>
        <begin position="31"/>
        <end position="48"/>
    </location>
</feature>
<sequence>MASKEGEYRINISSRHERGGEKESSPWMQRFPLDLLSIVFFLAVDYALRRLFTWLEIPFPSNLAGMLLVLATLLVLNATRPAVALRAFTFLMRGTTFLKIWLPVWFVPNLINLPLMDVGQPVRIAAVILCGMLFTLLTTAGVVTHVKSLAQRATASERQPLTVSIPERTSKKGASSSAAASLPFSARLSMCLAAGMCVCFLLAVALWWCDDVIRSSGARSAVVWQSHIRLEKGFLLLLILCTYVFGARLPPRVTKIAHPLLTCAFLTWGGMLLYAVAVPGPPPFDRSREWWRLLNGLVVKAPQSIEQFGAGNFLLMFLGPAVVSFGVSIFDQRVLIRENAAAISSGVAYATVGSLLFTALFTRAINLEHDCRLCMLPRSVTIPLALEINKLIGGEAGLVVSFCLVTGLLGSLFGKQILSACRVTDPPTRGLSLGAASHGLGAAALNDEKEAFPFAATSMALNGACSAILIAIPFVRTAVLALAGCEAACE</sequence>
<dbReference type="Proteomes" id="UP000041254">
    <property type="component" value="Unassembled WGS sequence"/>
</dbReference>
<dbReference type="OMA" id="NGMMSFF"/>
<evidence type="ECO:0008006" key="8">
    <source>
        <dbReference type="Google" id="ProtNLM"/>
    </source>
</evidence>
<feature type="transmembrane region" description="Helical" evidence="5">
    <location>
        <begin position="122"/>
        <end position="143"/>
    </location>
</feature>
<dbReference type="PANTHER" id="PTHR30249:SF0">
    <property type="entry name" value="PLASTIDAL GLYCOLATE_GLYCERATE TRANSLOCATOR 1, CHLOROPLASTIC"/>
    <property type="match status" value="1"/>
</dbReference>
<dbReference type="InterPro" id="IPR007300">
    <property type="entry name" value="CidB/LrgB"/>
</dbReference>
<dbReference type="InParanoid" id="A0A0G4ERX3"/>
<accession>A0A0G4ERX3</accession>
<feature type="transmembrane region" description="Helical" evidence="5">
    <location>
        <begin position="259"/>
        <end position="277"/>
    </location>
</feature>
<keyword evidence="2 5" id="KW-0812">Transmembrane</keyword>
<dbReference type="OrthoDB" id="2502820at2759"/>
<evidence type="ECO:0000313" key="7">
    <source>
        <dbReference type="Proteomes" id="UP000041254"/>
    </source>
</evidence>
<feature type="transmembrane region" description="Helical" evidence="5">
    <location>
        <begin position="54"/>
        <end position="76"/>
    </location>
</feature>
<gene>
    <name evidence="6" type="ORF">Vbra_12884</name>
</gene>
<feature type="transmembrane region" description="Helical" evidence="5">
    <location>
        <begin position="188"/>
        <end position="208"/>
    </location>
</feature>
<feature type="transmembrane region" description="Helical" evidence="5">
    <location>
        <begin position="342"/>
        <end position="365"/>
    </location>
</feature>
<protein>
    <recommendedName>
        <fullName evidence="8">LrgB-like protein</fullName>
    </recommendedName>
</protein>
<dbReference type="PhylomeDB" id="A0A0G4ERX3"/>
<dbReference type="AlphaFoldDB" id="A0A0G4ERX3"/>
<dbReference type="EMBL" id="CDMY01000295">
    <property type="protein sequence ID" value="CEM00615.1"/>
    <property type="molecule type" value="Genomic_DNA"/>
</dbReference>
<dbReference type="Pfam" id="PF04172">
    <property type="entry name" value="LrgB"/>
    <property type="match status" value="1"/>
</dbReference>
<keyword evidence="7" id="KW-1185">Reference proteome</keyword>
<evidence type="ECO:0000256" key="2">
    <source>
        <dbReference type="ARBA" id="ARBA00022692"/>
    </source>
</evidence>
<organism evidence="6 7">
    <name type="scientific">Vitrella brassicaformis (strain CCMP3155)</name>
    <dbReference type="NCBI Taxonomy" id="1169540"/>
    <lineage>
        <taxon>Eukaryota</taxon>
        <taxon>Sar</taxon>
        <taxon>Alveolata</taxon>
        <taxon>Colpodellida</taxon>
        <taxon>Vitrellaceae</taxon>
        <taxon>Vitrella</taxon>
    </lineage>
</organism>
<keyword evidence="4 5" id="KW-0472">Membrane</keyword>
<reference evidence="6 7" key="1">
    <citation type="submission" date="2014-11" db="EMBL/GenBank/DDBJ databases">
        <authorList>
            <person name="Zhu J."/>
            <person name="Qi W."/>
            <person name="Song R."/>
        </authorList>
    </citation>
    <scope>NUCLEOTIDE SEQUENCE [LARGE SCALE GENOMIC DNA]</scope>
</reference>
<name>A0A0G4ERX3_VITBC</name>
<evidence type="ECO:0000256" key="5">
    <source>
        <dbReference type="SAM" id="Phobius"/>
    </source>
</evidence>
<dbReference type="PANTHER" id="PTHR30249">
    <property type="entry name" value="PUTATIVE SEROTONIN TRANSPORTER"/>
    <property type="match status" value="1"/>
</dbReference>
<proteinExistence type="predicted"/>
<evidence type="ECO:0000256" key="3">
    <source>
        <dbReference type="ARBA" id="ARBA00022989"/>
    </source>
</evidence>
<feature type="transmembrane region" description="Helical" evidence="5">
    <location>
        <begin position="310"/>
        <end position="330"/>
    </location>
</feature>
<evidence type="ECO:0000313" key="6">
    <source>
        <dbReference type="EMBL" id="CEM00615.1"/>
    </source>
</evidence>
<comment type="subcellular location">
    <subcellularLocation>
        <location evidence="1">Membrane</location>
        <topology evidence="1">Multi-pass membrane protein</topology>
    </subcellularLocation>
</comment>
<dbReference type="VEuPathDB" id="CryptoDB:Vbra_12884"/>
<keyword evidence="3 5" id="KW-1133">Transmembrane helix</keyword>
<evidence type="ECO:0000256" key="4">
    <source>
        <dbReference type="ARBA" id="ARBA00023136"/>
    </source>
</evidence>
<evidence type="ECO:0000256" key="1">
    <source>
        <dbReference type="ARBA" id="ARBA00004141"/>
    </source>
</evidence>